<keyword evidence="3" id="KW-0238">DNA-binding</keyword>
<dbReference type="InterPro" id="IPR000055">
    <property type="entry name" value="Restrct_endonuc_typeI_TRD"/>
</dbReference>
<dbReference type="RefSeq" id="WP_086489011.1">
    <property type="nucleotide sequence ID" value="NZ_MSLT01000023.1"/>
</dbReference>
<dbReference type="Gene3D" id="1.10.287.1120">
    <property type="entry name" value="Bipartite methylase S protein"/>
    <property type="match status" value="1"/>
</dbReference>
<feature type="domain" description="Type I restriction modification DNA specificity" evidence="4">
    <location>
        <begin position="68"/>
        <end position="196"/>
    </location>
</feature>
<evidence type="ECO:0000256" key="2">
    <source>
        <dbReference type="ARBA" id="ARBA00022747"/>
    </source>
</evidence>
<dbReference type="GO" id="GO:0009307">
    <property type="term" value="P:DNA restriction-modification system"/>
    <property type="evidence" value="ECO:0007669"/>
    <property type="project" value="UniProtKB-KW"/>
</dbReference>
<dbReference type="EMBL" id="MSLT01000023">
    <property type="protein sequence ID" value="OUD12096.1"/>
    <property type="molecule type" value="Genomic_DNA"/>
</dbReference>
<dbReference type="OrthoDB" id="9798929at2"/>
<dbReference type="InterPro" id="IPR052021">
    <property type="entry name" value="Type-I_RS_S_subunit"/>
</dbReference>
<dbReference type="Proteomes" id="UP000194798">
    <property type="component" value="Unassembled WGS sequence"/>
</dbReference>
<dbReference type="PANTHER" id="PTHR30408">
    <property type="entry name" value="TYPE-1 RESTRICTION ENZYME ECOKI SPECIFICITY PROTEIN"/>
    <property type="match status" value="1"/>
</dbReference>
<name>A0A251X3Y1_9GAMM</name>
<dbReference type="InterPro" id="IPR044946">
    <property type="entry name" value="Restrct_endonuc_typeI_TRD_sf"/>
</dbReference>
<evidence type="ECO:0000259" key="4">
    <source>
        <dbReference type="Pfam" id="PF01420"/>
    </source>
</evidence>
<dbReference type="SUPFAM" id="SSF116734">
    <property type="entry name" value="DNA methylase specificity domain"/>
    <property type="match status" value="2"/>
</dbReference>
<organism evidence="5 6">
    <name type="scientific">Thioflexithrix psekupsensis</name>
    <dbReference type="NCBI Taxonomy" id="1570016"/>
    <lineage>
        <taxon>Bacteria</taxon>
        <taxon>Pseudomonadati</taxon>
        <taxon>Pseudomonadota</taxon>
        <taxon>Gammaproteobacteria</taxon>
        <taxon>Thiotrichales</taxon>
        <taxon>Thioflexithrix</taxon>
    </lineage>
</organism>
<comment type="similarity">
    <text evidence="1">Belongs to the type-I restriction system S methylase family.</text>
</comment>
<protein>
    <recommendedName>
        <fullName evidence="4">Type I restriction modification DNA specificity domain-containing protein</fullName>
    </recommendedName>
</protein>
<reference evidence="5 6" key="1">
    <citation type="submission" date="2016-12" db="EMBL/GenBank/DDBJ databases">
        <title>Thioflexothrix psekupsii D3 genome sequencing and assembly.</title>
        <authorList>
            <person name="Fomenkov A."/>
            <person name="Vincze T."/>
            <person name="Grabovich M."/>
            <person name="Anton B.P."/>
            <person name="Dubinina G."/>
            <person name="Orlova M."/>
            <person name="Belousova E."/>
            <person name="Roberts R.J."/>
        </authorList>
    </citation>
    <scope>NUCLEOTIDE SEQUENCE [LARGE SCALE GENOMIC DNA]</scope>
    <source>
        <strain evidence="5">D3</strain>
    </source>
</reference>
<sequence>MKNKKSSPLVPSLRFPEFWEAGEWVEKKLVDIVTPSIRQVTKPESSYLALGIRSHGKGTFHKPDQAPEKNSMDKLYLVHQDDLIVNITFAWERAIAIVGKQDHLSYVSHRFPTYIFKEKVSTSSFFRYVIIDRVFIYKLGLISPGGAGRNRVMNKKDFLQLTVLLPKIEEQQKIAACLSSLDELITAHSQKLDALKKHKKGLMQQLFPAEGQTVPSLRFPEFREAGEWVEKSLGELVEVIDGDRGKNYPKIDEFYKSEYCLFLNAKNVTKNGFKFEENQFIKKEKDAILRKGKLQREDIILTTRGSVGQFAYFSQNIPYDNIRINSGMVILRVKTEKIKPNYLYIFSKSEVLGVCIENTAFGNAQQQLTVAEIKKFKIYFPSLPEQQKIAACLSSLDDLITAQSQKLDALKKHKKGLMQRLFPVVEEE</sequence>
<dbReference type="AlphaFoldDB" id="A0A251X3Y1"/>
<evidence type="ECO:0000256" key="1">
    <source>
        <dbReference type="ARBA" id="ARBA00010923"/>
    </source>
</evidence>
<dbReference type="REBASE" id="195480">
    <property type="entry name" value="S.TpsD3ORF13270P"/>
</dbReference>
<dbReference type="PANTHER" id="PTHR30408:SF12">
    <property type="entry name" value="TYPE I RESTRICTION ENZYME MJAVIII SPECIFICITY SUBUNIT"/>
    <property type="match status" value="1"/>
</dbReference>
<dbReference type="GO" id="GO:0003677">
    <property type="term" value="F:DNA binding"/>
    <property type="evidence" value="ECO:0007669"/>
    <property type="project" value="UniProtKB-KW"/>
</dbReference>
<evidence type="ECO:0000313" key="5">
    <source>
        <dbReference type="EMBL" id="OUD12096.1"/>
    </source>
</evidence>
<gene>
    <name evidence="5" type="ORF">TPSD3_13290</name>
</gene>
<dbReference type="Gene3D" id="3.90.220.20">
    <property type="entry name" value="DNA methylase specificity domains"/>
    <property type="match status" value="2"/>
</dbReference>
<proteinExistence type="inferred from homology"/>
<keyword evidence="2" id="KW-0680">Restriction system</keyword>
<comment type="caution">
    <text evidence="5">The sequence shown here is derived from an EMBL/GenBank/DDBJ whole genome shotgun (WGS) entry which is preliminary data.</text>
</comment>
<dbReference type="Pfam" id="PF01420">
    <property type="entry name" value="Methylase_S"/>
    <property type="match status" value="2"/>
</dbReference>
<evidence type="ECO:0000256" key="3">
    <source>
        <dbReference type="ARBA" id="ARBA00023125"/>
    </source>
</evidence>
<keyword evidence="6" id="KW-1185">Reference proteome</keyword>
<feature type="domain" description="Type I restriction modification DNA specificity" evidence="4">
    <location>
        <begin position="227"/>
        <end position="411"/>
    </location>
</feature>
<evidence type="ECO:0000313" key="6">
    <source>
        <dbReference type="Proteomes" id="UP000194798"/>
    </source>
</evidence>
<accession>A0A251X3Y1</accession>